<dbReference type="AlphaFoldDB" id="A0A382K1P9"/>
<reference evidence="1" key="1">
    <citation type="submission" date="2018-05" db="EMBL/GenBank/DDBJ databases">
        <authorList>
            <person name="Lanie J.A."/>
            <person name="Ng W.-L."/>
            <person name="Kazmierczak K.M."/>
            <person name="Andrzejewski T.M."/>
            <person name="Davidsen T.M."/>
            <person name="Wayne K.J."/>
            <person name="Tettelin H."/>
            <person name="Glass J.I."/>
            <person name="Rusch D."/>
            <person name="Podicherti R."/>
            <person name="Tsui H.-C.T."/>
            <person name="Winkler M.E."/>
        </authorList>
    </citation>
    <scope>NUCLEOTIDE SEQUENCE</scope>
</reference>
<dbReference type="Pfam" id="PF04199">
    <property type="entry name" value="Cyclase"/>
    <property type="match status" value="1"/>
</dbReference>
<sequence>MDCNKHGALRVPRNPHTLRGLRWQPRIPQEARMTHRSSYLALALVAACQQPPADYAAVFDGSAGRWIDLTHSFSESTIYWPTDTTGFELQELAFGPTEGGWFYASYAFASPEHGGTHLDAPVHFAEGKLTNEQIPLSGLMGPAAVVDVSSRATPDYLLTVEDLTTWEAEHGQLP</sequence>
<dbReference type="GO" id="GO:0019441">
    <property type="term" value="P:L-tryptophan catabolic process to kynurenine"/>
    <property type="evidence" value="ECO:0007669"/>
    <property type="project" value="InterPro"/>
</dbReference>
<dbReference type="PANTHER" id="PTHR31118">
    <property type="entry name" value="CYCLASE-LIKE PROTEIN 2"/>
    <property type="match status" value="1"/>
</dbReference>
<dbReference type="GO" id="GO:0004061">
    <property type="term" value="F:arylformamidase activity"/>
    <property type="evidence" value="ECO:0007669"/>
    <property type="project" value="InterPro"/>
</dbReference>
<dbReference type="InterPro" id="IPR007325">
    <property type="entry name" value="KFase/CYL"/>
</dbReference>
<dbReference type="SUPFAM" id="SSF102198">
    <property type="entry name" value="Putative cyclase"/>
    <property type="match status" value="1"/>
</dbReference>
<dbReference type="Gene3D" id="3.50.30.50">
    <property type="entry name" value="Putative cyclase"/>
    <property type="match status" value="1"/>
</dbReference>
<dbReference type="PANTHER" id="PTHR31118:SF12">
    <property type="entry name" value="CYCLASE-LIKE PROTEIN 2"/>
    <property type="match status" value="1"/>
</dbReference>
<name>A0A382K1P9_9ZZZZ</name>
<evidence type="ECO:0000313" key="1">
    <source>
        <dbReference type="EMBL" id="SVC17443.1"/>
    </source>
</evidence>
<dbReference type="EMBL" id="UINC01077377">
    <property type="protein sequence ID" value="SVC17443.1"/>
    <property type="molecule type" value="Genomic_DNA"/>
</dbReference>
<protein>
    <recommendedName>
        <fullName evidence="2">Cyclase family protein</fullName>
    </recommendedName>
</protein>
<dbReference type="InterPro" id="IPR037175">
    <property type="entry name" value="KFase_sf"/>
</dbReference>
<organism evidence="1">
    <name type="scientific">marine metagenome</name>
    <dbReference type="NCBI Taxonomy" id="408172"/>
    <lineage>
        <taxon>unclassified sequences</taxon>
        <taxon>metagenomes</taxon>
        <taxon>ecological metagenomes</taxon>
    </lineage>
</organism>
<accession>A0A382K1P9</accession>
<evidence type="ECO:0008006" key="2">
    <source>
        <dbReference type="Google" id="ProtNLM"/>
    </source>
</evidence>
<proteinExistence type="predicted"/>
<feature type="non-terminal residue" evidence="1">
    <location>
        <position position="174"/>
    </location>
</feature>
<gene>
    <name evidence="1" type="ORF">METZ01_LOCUS270297</name>
</gene>